<evidence type="ECO:0000313" key="4">
    <source>
        <dbReference type="Proteomes" id="UP001479933"/>
    </source>
</evidence>
<dbReference type="Pfam" id="PF11268">
    <property type="entry name" value="DUF3071"/>
    <property type="match status" value="1"/>
</dbReference>
<organism evidence="3 4">
    <name type="scientific">Gordonia hydrophobica</name>
    <dbReference type="NCBI Taxonomy" id="40516"/>
    <lineage>
        <taxon>Bacteria</taxon>
        <taxon>Bacillati</taxon>
        <taxon>Actinomycetota</taxon>
        <taxon>Actinomycetes</taxon>
        <taxon>Mycobacteriales</taxon>
        <taxon>Gordoniaceae</taxon>
        <taxon>Gordonia</taxon>
    </lineage>
</organism>
<dbReference type="InterPro" id="IPR047682">
    <property type="entry name" value="SepH-like"/>
</dbReference>
<feature type="compositionally biased region" description="Acidic residues" evidence="1">
    <location>
        <begin position="66"/>
        <end position="83"/>
    </location>
</feature>
<name>A0ABZ2U3M9_9ACTN</name>
<gene>
    <name evidence="3" type="primary">sepH</name>
    <name evidence="3" type="ORF">RVF87_03675</name>
</gene>
<protein>
    <submittedName>
        <fullName evidence="3">Septation protein SepH</fullName>
    </submittedName>
</protein>
<dbReference type="RefSeq" id="WP_066166806.1">
    <property type="nucleotide sequence ID" value="NZ_CP136137.1"/>
</dbReference>
<accession>A0ABZ2U3M9</accession>
<evidence type="ECO:0000313" key="3">
    <source>
        <dbReference type="EMBL" id="WYY08192.1"/>
    </source>
</evidence>
<dbReference type="NCBIfam" id="NF040712">
    <property type="entry name" value="SepH"/>
    <property type="match status" value="1"/>
</dbReference>
<dbReference type="EMBL" id="CP136137">
    <property type="protein sequence ID" value="WYY08192.1"/>
    <property type="molecule type" value="Genomic_DNA"/>
</dbReference>
<dbReference type="Proteomes" id="UP001479933">
    <property type="component" value="Chromosome"/>
</dbReference>
<feature type="region of interest" description="Disordered" evidence="1">
    <location>
        <begin position="39"/>
        <end position="96"/>
    </location>
</feature>
<evidence type="ECO:0000259" key="2">
    <source>
        <dbReference type="Pfam" id="PF11268"/>
    </source>
</evidence>
<keyword evidence="4" id="KW-1185">Reference proteome</keyword>
<dbReference type="InterPro" id="IPR021421">
    <property type="entry name" value="DUF3071"/>
</dbReference>
<feature type="domain" description="DUF3071" evidence="2">
    <location>
        <begin position="1"/>
        <end position="204"/>
    </location>
</feature>
<proteinExistence type="predicted"/>
<feature type="region of interest" description="Disordered" evidence="1">
    <location>
        <begin position="269"/>
        <end position="319"/>
    </location>
</feature>
<evidence type="ECO:0000256" key="1">
    <source>
        <dbReference type="SAM" id="MobiDB-lite"/>
    </source>
</evidence>
<reference evidence="3 4" key="1">
    <citation type="journal article" date="2023" name="Virus Evol.">
        <title>Computational host range prediction-The good, the bad, and the ugly.</title>
        <authorList>
            <person name="Howell A.A."/>
            <person name="Versoza C.J."/>
            <person name="Pfeifer S.P."/>
        </authorList>
    </citation>
    <scope>NUCLEOTIDE SEQUENCE [LARGE SCALE GENOMIC DNA]</scope>
    <source>
        <strain evidence="3 4">1610/1b</strain>
    </source>
</reference>
<sequence>MRELHADRSDADGTHIIVMDLESGDEFLIPIDTMLRTLVHPPEPIDPDDPAALSPVVGEADARDTADEDDANPAEESTDDAAAEVEAPPARNLTPREIQARVRAGSSVAELSAATGVPEDKINRFAHPVILERSRAAELARASHPMGIDGPSAGTLGELVAECLVLRGGTPQNAQWDAWRAESGQWVVQVSPDADSDVYAHWRFSPGSHGGTTDPMDDLAVELTEPDLARTYRRPSVVAPTPEPVPEPPTREVGEDGHEYVTVNADDLTGQQRRRQGLSEVLDLRYDDDSAVAPTEPETREQTTPRHRGKRATPTVPAWEDVLLGVRSHPNE</sequence>